<reference evidence="1 2" key="1">
    <citation type="submission" date="2019-09" db="EMBL/GenBank/DDBJ databases">
        <title>Genome sequence of Roseospira marina, one of the more divergent members of the non-sulfur purple photosynthetic bacterial family, the Rhodospirillaceae.</title>
        <authorList>
            <person name="Meyer T."/>
            <person name="Kyndt J."/>
        </authorList>
    </citation>
    <scope>NUCLEOTIDE SEQUENCE [LARGE SCALE GENOMIC DNA]</scope>
    <source>
        <strain evidence="1 2">DSM 15113</strain>
    </source>
</reference>
<sequence>MSPMIQVCSDSSAVLNAAALADHVAAQGARLLFAIRIGEAVEGTVAAPNVPAAPGVRFIHVRPAEWYLTLAERPDTLDGPGDGPGEGGDADVWGWDLRKVLRLLLRSNPMVWTWLSSPHVLADPAGVGDALRRLAQEGYSRRALGHALWGEARKALTAFLDRGEAMTATKSLKAARALLALRWLEAGGDLPPLPLDALMDQESLPPAVRAEIEAIRTTGIETHPALYHWINAELDTAAERCGALPEGSPDPAAADALYRTLLLPDIALTGAGDPRP</sequence>
<dbReference type="EMBL" id="VWPJ01000002">
    <property type="protein sequence ID" value="KAA5606939.1"/>
    <property type="molecule type" value="Genomic_DNA"/>
</dbReference>
<protein>
    <submittedName>
        <fullName evidence="1">Uncharacterized protein</fullName>
    </submittedName>
</protein>
<dbReference type="Pfam" id="PF10127">
    <property type="entry name" value="RlaP"/>
    <property type="match status" value="1"/>
</dbReference>
<evidence type="ECO:0000313" key="2">
    <source>
        <dbReference type="Proteomes" id="UP000324065"/>
    </source>
</evidence>
<accession>A0A5M6IGQ8</accession>
<name>A0A5M6IGQ8_9PROT</name>
<dbReference type="PANTHER" id="PTHR34817">
    <property type="entry name" value="NUCLEOTIDYLTRANSFERASE"/>
    <property type="match status" value="1"/>
</dbReference>
<gene>
    <name evidence="1" type="ORF">F1188_03230</name>
</gene>
<dbReference type="Proteomes" id="UP000324065">
    <property type="component" value="Unassembled WGS sequence"/>
</dbReference>
<dbReference type="PANTHER" id="PTHR34817:SF2">
    <property type="entry name" value="NUCLEOTIDYLTRANSFERASE"/>
    <property type="match status" value="1"/>
</dbReference>
<proteinExistence type="predicted"/>
<dbReference type="AlphaFoldDB" id="A0A5M6IGQ8"/>
<organism evidence="1 2">
    <name type="scientific">Roseospira marina</name>
    <dbReference type="NCBI Taxonomy" id="140057"/>
    <lineage>
        <taxon>Bacteria</taxon>
        <taxon>Pseudomonadati</taxon>
        <taxon>Pseudomonadota</taxon>
        <taxon>Alphaproteobacteria</taxon>
        <taxon>Rhodospirillales</taxon>
        <taxon>Rhodospirillaceae</taxon>
        <taxon>Roseospira</taxon>
    </lineage>
</organism>
<dbReference type="InterPro" id="IPR018775">
    <property type="entry name" value="RlaP"/>
</dbReference>
<keyword evidence="2" id="KW-1185">Reference proteome</keyword>
<dbReference type="OrthoDB" id="9796845at2"/>
<evidence type="ECO:0000313" key="1">
    <source>
        <dbReference type="EMBL" id="KAA5606939.1"/>
    </source>
</evidence>
<comment type="caution">
    <text evidence="1">The sequence shown here is derived from an EMBL/GenBank/DDBJ whole genome shotgun (WGS) entry which is preliminary data.</text>
</comment>